<organism evidence="2 3">
    <name type="scientific">Melipona quadrifasciata</name>
    <dbReference type="NCBI Taxonomy" id="166423"/>
    <lineage>
        <taxon>Eukaryota</taxon>
        <taxon>Metazoa</taxon>
        <taxon>Ecdysozoa</taxon>
        <taxon>Arthropoda</taxon>
        <taxon>Hexapoda</taxon>
        <taxon>Insecta</taxon>
        <taxon>Pterygota</taxon>
        <taxon>Neoptera</taxon>
        <taxon>Endopterygota</taxon>
        <taxon>Hymenoptera</taxon>
        <taxon>Apocrita</taxon>
        <taxon>Aculeata</taxon>
        <taxon>Apoidea</taxon>
        <taxon>Anthophila</taxon>
        <taxon>Apidae</taxon>
        <taxon>Melipona</taxon>
    </lineage>
</organism>
<keyword evidence="3" id="KW-1185">Reference proteome</keyword>
<dbReference type="InterPro" id="IPR036179">
    <property type="entry name" value="Ig-like_dom_sf"/>
</dbReference>
<evidence type="ECO:0000256" key="1">
    <source>
        <dbReference type="SAM" id="MobiDB-lite"/>
    </source>
</evidence>
<sequence>MRAEQKGIQSRGEAKRREKRERRRKEDVRVKEDEEERERNVEGYSVHERKRREKGEKVGRAGRAERDRGEKVANVAERESGGGGEILENGLRGEIKRFIKQTSIPYYSVARRRESSNPHRGATRRIAEKSMKFKGTDTFVMLLDTHQYARQRDKLTHTQERGEQILRRWRQRIGKQCQIDAREKPVTKAQHSSDSGVFGPRAYFRTAFPSPAVLVIEDIKRHDAATYRCRVDFRKGQTRSFRYNLTVIVLASVETGATYVPFDRLFDVNRVQSAVNQWSLVATFLKIISTDYLTALWTLLKTPLPVPITFVDSASSPDQ</sequence>
<dbReference type="PANTHER" id="PTHR23278:SF31">
    <property type="entry name" value="SIDESTEP II, ISOFORM A"/>
    <property type="match status" value="1"/>
</dbReference>
<evidence type="ECO:0000313" key="2">
    <source>
        <dbReference type="EMBL" id="KOX78876.1"/>
    </source>
</evidence>
<feature type="compositionally biased region" description="Basic and acidic residues" evidence="1">
    <location>
        <begin position="24"/>
        <end position="80"/>
    </location>
</feature>
<dbReference type="SUPFAM" id="SSF48726">
    <property type="entry name" value="Immunoglobulin"/>
    <property type="match status" value="1"/>
</dbReference>
<evidence type="ECO:0008006" key="4">
    <source>
        <dbReference type="Google" id="ProtNLM"/>
    </source>
</evidence>
<proteinExistence type="predicted"/>
<dbReference type="PANTHER" id="PTHR23278">
    <property type="entry name" value="SIDESTEP PROTEIN"/>
    <property type="match status" value="1"/>
</dbReference>
<dbReference type="AlphaFoldDB" id="A0A0M9A8X7"/>
<dbReference type="OrthoDB" id="10006996at2759"/>
<dbReference type="Proteomes" id="UP000053105">
    <property type="component" value="Unassembled WGS sequence"/>
</dbReference>
<gene>
    <name evidence="2" type="ORF">WN51_08635</name>
</gene>
<dbReference type="STRING" id="166423.A0A0M9A8X7"/>
<protein>
    <recommendedName>
        <fullName evidence="4">Ig-like domain-containing protein</fullName>
    </recommendedName>
</protein>
<reference evidence="2 3" key="1">
    <citation type="submission" date="2015-07" db="EMBL/GenBank/DDBJ databases">
        <title>The genome of Melipona quadrifasciata.</title>
        <authorList>
            <person name="Pan H."/>
            <person name="Kapheim K."/>
        </authorList>
    </citation>
    <scope>NUCLEOTIDE SEQUENCE [LARGE SCALE GENOMIC DNA]</scope>
    <source>
        <strain evidence="2">0111107301</strain>
        <tissue evidence="2">Whole body</tissue>
    </source>
</reference>
<evidence type="ECO:0000313" key="3">
    <source>
        <dbReference type="Proteomes" id="UP000053105"/>
    </source>
</evidence>
<accession>A0A0M9A8X7</accession>
<dbReference type="InterPro" id="IPR013783">
    <property type="entry name" value="Ig-like_fold"/>
</dbReference>
<feature type="region of interest" description="Disordered" evidence="1">
    <location>
        <begin position="1"/>
        <end position="85"/>
    </location>
</feature>
<name>A0A0M9A8X7_9HYME</name>
<dbReference type="EMBL" id="KQ435719">
    <property type="protein sequence ID" value="KOX78876.1"/>
    <property type="molecule type" value="Genomic_DNA"/>
</dbReference>
<dbReference type="Gene3D" id="2.60.40.10">
    <property type="entry name" value="Immunoglobulins"/>
    <property type="match status" value="1"/>
</dbReference>